<accession>A0ABV7XR23</accession>
<feature type="domain" description="Cupin type-2" evidence="2">
    <location>
        <begin position="79"/>
        <end position="141"/>
    </location>
</feature>
<keyword evidence="1" id="KW-0732">Signal</keyword>
<comment type="caution">
    <text evidence="3">The sequence shown here is derived from an EMBL/GenBank/DDBJ whole genome shotgun (WGS) entry which is preliminary data.</text>
</comment>
<evidence type="ECO:0000313" key="4">
    <source>
        <dbReference type="Proteomes" id="UP001595705"/>
    </source>
</evidence>
<evidence type="ECO:0000313" key="3">
    <source>
        <dbReference type="EMBL" id="MFC3717473.1"/>
    </source>
</evidence>
<reference evidence="4" key="1">
    <citation type="journal article" date="2019" name="Int. J. Syst. Evol. Microbiol.">
        <title>The Global Catalogue of Microorganisms (GCM) 10K type strain sequencing project: providing services to taxonomists for standard genome sequencing and annotation.</title>
        <authorList>
            <consortium name="The Broad Institute Genomics Platform"/>
            <consortium name="The Broad Institute Genome Sequencing Center for Infectious Disease"/>
            <person name="Wu L."/>
            <person name="Ma J."/>
        </authorList>
    </citation>
    <scope>NUCLEOTIDE SEQUENCE [LARGE SCALE GENOMIC DNA]</scope>
    <source>
        <strain evidence="4">KCTC 42441</strain>
    </source>
</reference>
<proteinExistence type="predicted"/>
<name>A0ABV7XR23_9GAMM</name>
<evidence type="ECO:0000256" key="1">
    <source>
        <dbReference type="SAM" id="SignalP"/>
    </source>
</evidence>
<dbReference type="Proteomes" id="UP001595705">
    <property type="component" value="Unassembled WGS sequence"/>
</dbReference>
<dbReference type="SUPFAM" id="SSF51182">
    <property type="entry name" value="RmlC-like cupins"/>
    <property type="match status" value="1"/>
</dbReference>
<dbReference type="InterPro" id="IPR011051">
    <property type="entry name" value="RmlC_Cupin_sf"/>
</dbReference>
<gene>
    <name evidence="3" type="ORF">ACFONC_15080</name>
</gene>
<keyword evidence="4" id="KW-1185">Reference proteome</keyword>
<dbReference type="Gene3D" id="2.60.120.10">
    <property type="entry name" value="Jelly Rolls"/>
    <property type="match status" value="1"/>
</dbReference>
<organism evidence="3 4">
    <name type="scientific">Luteimonas soli</name>
    <dbReference type="NCBI Taxonomy" id="1648966"/>
    <lineage>
        <taxon>Bacteria</taxon>
        <taxon>Pseudomonadati</taxon>
        <taxon>Pseudomonadota</taxon>
        <taxon>Gammaproteobacteria</taxon>
        <taxon>Lysobacterales</taxon>
        <taxon>Lysobacteraceae</taxon>
        <taxon>Luteimonas</taxon>
    </lineage>
</organism>
<evidence type="ECO:0000259" key="2">
    <source>
        <dbReference type="Pfam" id="PF07883"/>
    </source>
</evidence>
<dbReference type="InterPro" id="IPR014710">
    <property type="entry name" value="RmlC-like_jellyroll"/>
</dbReference>
<dbReference type="Pfam" id="PF07883">
    <property type="entry name" value="Cupin_2"/>
    <property type="match status" value="1"/>
</dbReference>
<dbReference type="RefSeq" id="WP_386745448.1">
    <property type="nucleotide sequence ID" value="NZ_JBHRYA010000012.1"/>
</dbReference>
<protein>
    <submittedName>
        <fullName evidence="3">Cupin domain-containing protein</fullName>
    </submittedName>
</protein>
<feature type="signal peptide" evidence="1">
    <location>
        <begin position="1"/>
        <end position="30"/>
    </location>
</feature>
<feature type="chain" id="PRO_5045927019" evidence="1">
    <location>
        <begin position="31"/>
        <end position="176"/>
    </location>
</feature>
<dbReference type="InterPro" id="IPR013096">
    <property type="entry name" value="Cupin_2"/>
</dbReference>
<sequence>MKSMKLRRIGIAVVVAAAGSLAAVTTPAVAGTLLGGATVTNGARGAADGRVIDGPVTIIMPKTRRGRKFDVMAANINLPANGGGVDWHTHPGPTFGIVTGGGTLTIIDDDCVEHEYQTGQAFVAPKNPHTARNFSNAPVTVRATFFLPHTAPPTPPTVFVPPDGDDVLDTYCQLVE</sequence>
<dbReference type="EMBL" id="JBHRYA010000012">
    <property type="protein sequence ID" value="MFC3717473.1"/>
    <property type="molecule type" value="Genomic_DNA"/>
</dbReference>